<comment type="similarity">
    <text evidence="1">Belongs to the NmrA-type oxidoreductase family.</text>
</comment>
<dbReference type="InterPro" id="IPR008030">
    <property type="entry name" value="NmrA-like"/>
</dbReference>
<sequence length="303" mass="32923">MNSDQVSKRSAASDTDTKLILVTGATGDTGRPTVKLLLERGHRVRALARKQDGRSRALQELGAEVVFGDMLKIGDIRAALKGVRSAYFVYPLAHGQVEASVISAKAAEEEGLELVVNMSHKQSRPFARSQATMAHWLSEQVFDWSGIPVTHLRITFFAEWILYISALIRKGRYVVPFDGDSRFAPIASSDIARIVVGLLENPAKHVGQALSLHGPVEYSHVELAALIAGVLGKDVRFEQVSTPEFLELLGIPNDTAKGAHFEAVKIDQQEGLLSGTDSLGSEIAGGPLMTMEEFVANHRAQLM</sequence>
<evidence type="ECO:0000313" key="4">
    <source>
        <dbReference type="EMBL" id="AXC09676.1"/>
    </source>
</evidence>
<dbReference type="EMBL" id="CP030840">
    <property type="protein sequence ID" value="AXC09676.1"/>
    <property type="molecule type" value="Genomic_DNA"/>
</dbReference>
<dbReference type="Proteomes" id="UP000253606">
    <property type="component" value="Chromosome"/>
</dbReference>
<dbReference type="RefSeq" id="WP_114205467.1">
    <property type="nucleotide sequence ID" value="NZ_CP030840.1"/>
</dbReference>
<dbReference type="InterPro" id="IPR051164">
    <property type="entry name" value="NmrA-like_oxidored"/>
</dbReference>
<name>A0A2Z5FT59_9BACT</name>
<protein>
    <submittedName>
        <fullName evidence="4">Putative nucleoside-diphosphate-sugar epimerase</fullName>
    </submittedName>
</protein>
<keyword evidence="5" id="KW-1185">Reference proteome</keyword>
<evidence type="ECO:0000256" key="1">
    <source>
        <dbReference type="ARBA" id="ARBA00006328"/>
    </source>
</evidence>
<reference evidence="4 5" key="1">
    <citation type="journal article" date="2018" name="Front. Microbiol.">
        <title>Hydrolytic Capabilities as a Key to Environmental Success: Chitinolytic and Cellulolytic Acidobacteria From Acidic Sub-arctic Soils and Boreal Peatlands.</title>
        <authorList>
            <person name="Belova S.E."/>
            <person name="Ravin N.V."/>
            <person name="Pankratov T.A."/>
            <person name="Rakitin A.L."/>
            <person name="Ivanova A.A."/>
            <person name="Beletsky A.V."/>
            <person name="Mardanov A.V."/>
            <person name="Sinninghe Damste J.S."/>
            <person name="Dedysh S.N."/>
        </authorList>
    </citation>
    <scope>NUCLEOTIDE SEQUENCE [LARGE SCALE GENOMIC DNA]</scope>
    <source>
        <strain evidence="4 5">SBC82</strain>
    </source>
</reference>
<dbReference type="OrthoDB" id="9780595at2"/>
<evidence type="ECO:0000256" key="2">
    <source>
        <dbReference type="ARBA" id="ARBA00022857"/>
    </source>
</evidence>
<feature type="domain" description="NmrA-like" evidence="3">
    <location>
        <begin position="17"/>
        <end position="256"/>
    </location>
</feature>
<accession>A0A2Z5FT59</accession>
<dbReference type="AlphaFoldDB" id="A0A2Z5FT59"/>
<dbReference type="Gene3D" id="3.40.50.720">
    <property type="entry name" value="NAD(P)-binding Rossmann-like Domain"/>
    <property type="match status" value="1"/>
</dbReference>
<dbReference type="KEGG" id="abas:ACPOL_0291"/>
<gene>
    <name evidence="4" type="ORF">ACPOL_0291</name>
</gene>
<dbReference type="SUPFAM" id="SSF51735">
    <property type="entry name" value="NAD(P)-binding Rossmann-fold domains"/>
    <property type="match status" value="1"/>
</dbReference>
<dbReference type="InterPro" id="IPR036291">
    <property type="entry name" value="NAD(P)-bd_dom_sf"/>
</dbReference>
<dbReference type="PANTHER" id="PTHR42748">
    <property type="entry name" value="NITROGEN METABOLITE REPRESSION PROTEIN NMRA FAMILY MEMBER"/>
    <property type="match status" value="1"/>
</dbReference>
<dbReference type="PANTHER" id="PTHR42748:SF7">
    <property type="entry name" value="NMRA LIKE REDOX SENSOR 1-RELATED"/>
    <property type="match status" value="1"/>
</dbReference>
<organism evidence="4 5">
    <name type="scientific">Acidisarcina polymorpha</name>
    <dbReference type="NCBI Taxonomy" id="2211140"/>
    <lineage>
        <taxon>Bacteria</taxon>
        <taxon>Pseudomonadati</taxon>
        <taxon>Acidobacteriota</taxon>
        <taxon>Terriglobia</taxon>
        <taxon>Terriglobales</taxon>
        <taxon>Acidobacteriaceae</taxon>
        <taxon>Acidisarcina</taxon>
    </lineage>
</organism>
<dbReference type="Pfam" id="PF05368">
    <property type="entry name" value="NmrA"/>
    <property type="match status" value="1"/>
</dbReference>
<dbReference type="Gene3D" id="3.90.25.10">
    <property type="entry name" value="UDP-galactose 4-epimerase, domain 1"/>
    <property type="match status" value="1"/>
</dbReference>
<keyword evidence="2" id="KW-0521">NADP</keyword>
<proteinExistence type="inferred from homology"/>
<evidence type="ECO:0000259" key="3">
    <source>
        <dbReference type="Pfam" id="PF05368"/>
    </source>
</evidence>
<evidence type="ECO:0000313" key="5">
    <source>
        <dbReference type="Proteomes" id="UP000253606"/>
    </source>
</evidence>